<proteinExistence type="inferred from homology"/>
<evidence type="ECO:0000256" key="1">
    <source>
        <dbReference type="ARBA" id="ARBA00004141"/>
    </source>
</evidence>
<feature type="transmembrane region" description="Helical" evidence="6">
    <location>
        <begin position="101"/>
        <end position="125"/>
    </location>
</feature>
<feature type="transmembrane region" description="Helical" evidence="6">
    <location>
        <begin position="137"/>
        <end position="158"/>
    </location>
</feature>
<keyword evidence="5 6" id="KW-0472">Membrane</keyword>
<dbReference type="PANTHER" id="PTHR22945:SF90">
    <property type="entry name" value="G_PROTEIN_RECEP_F1_2 DOMAIN-CONTAINING PROTEIN"/>
    <property type="match status" value="1"/>
</dbReference>
<dbReference type="InterPro" id="IPR050920">
    <property type="entry name" value="Nematode_rcpt-like_delta"/>
</dbReference>
<evidence type="ECO:0008006" key="9">
    <source>
        <dbReference type="Google" id="ProtNLM"/>
    </source>
</evidence>
<keyword evidence="4 6" id="KW-1133">Transmembrane helix</keyword>
<dbReference type="PANTHER" id="PTHR22945">
    <property type="entry name" value="SERPENTINE RECEPTOR, CLASS D DELTA"/>
    <property type="match status" value="1"/>
</dbReference>
<keyword evidence="8" id="KW-1185">Reference proteome</keyword>
<dbReference type="AlphaFoldDB" id="A0A3P7IFQ2"/>
<evidence type="ECO:0000313" key="7">
    <source>
        <dbReference type="EMBL" id="VDM71780.1"/>
    </source>
</evidence>
<comment type="similarity">
    <text evidence="2">Belongs to the nematode receptor-like protein srd family.</text>
</comment>
<evidence type="ECO:0000256" key="5">
    <source>
        <dbReference type="ARBA" id="ARBA00023136"/>
    </source>
</evidence>
<keyword evidence="3 6" id="KW-0812">Transmembrane</keyword>
<organism evidence="7 8">
    <name type="scientific">Strongylus vulgaris</name>
    <name type="common">Blood worm</name>
    <dbReference type="NCBI Taxonomy" id="40348"/>
    <lineage>
        <taxon>Eukaryota</taxon>
        <taxon>Metazoa</taxon>
        <taxon>Ecdysozoa</taxon>
        <taxon>Nematoda</taxon>
        <taxon>Chromadorea</taxon>
        <taxon>Rhabditida</taxon>
        <taxon>Rhabditina</taxon>
        <taxon>Rhabditomorpha</taxon>
        <taxon>Strongyloidea</taxon>
        <taxon>Strongylidae</taxon>
        <taxon>Strongylus</taxon>
    </lineage>
</organism>
<dbReference type="Pfam" id="PF10317">
    <property type="entry name" value="7TM_GPCR_Srd"/>
    <property type="match status" value="1"/>
</dbReference>
<reference evidence="7 8" key="1">
    <citation type="submission" date="2018-11" db="EMBL/GenBank/DDBJ databases">
        <authorList>
            <consortium name="Pathogen Informatics"/>
        </authorList>
    </citation>
    <scope>NUCLEOTIDE SEQUENCE [LARGE SCALE GENOMIC DNA]</scope>
</reference>
<protein>
    <recommendedName>
        <fullName evidence="9">G-protein coupled receptors family 1 profile domain-containing protein</fullName>
    </recommendedName>
</protein>
<dbReference type="SUPFAM" id="SSF81321">
    <property type="entry name" value="Family A G protein-coupled receptor-like"/>
    <property type="match status" value="1"/>
</dbReference>
<name>A0A3P7IFQ2_STRVU</name>
<evidence type="ECO:0000313" key="8">
    <source>
        <dbReference type="Proteomes" id="UP000270094"/>
    </source>
</evidence>
<evidence type="ECO:0000256" key="2">
    <source>
        <dbReference type="ARBA" id="ARBA00009166"/>
    </source>
</evidence>
<accession>A0A3P7IFQ2</accession>
<comment type="subcellular location">
    <subcellularLocation>
        <location evidence="1">Membrane</location>
        <topology evidence="1">Multi-pass membrane protein</topology>
    </subcellularLocation>
</comment>
<dbReference type="InterPro" id="IPR019421">
    <property type="entry name" value="7TM_GPCR_serpentine_rcpt_Srd"/>
</dbReference>
<dbReference type="OrthoDB" id="5859769at2759"/>
<evidence type="ECO:0000256" key="3">
    <source>
        <dbReference type="ARBA" id="ARBA00022692"/>
    </source>
</evidence>
<evidence type="ECO:0000256" key="4">
    <source>
        <dbReference type="ARBA" id="ARBA00022989"/>
    </source>
</evidence>
<feature type="transmembrane region" description="Helical" evidence="6">
    <location>
        <begin position="55"/>
        <end position="76"/>
    </location>
</feature>
<dbReference type="GO" id="GO:0016020">
    <property type="term" value="C:membrane"/>
    <property type="evidence" value="ECO:0007669"/>
    <property type="project" value="UniProtKB-SubCell"/>
</dbReference>
<dbReference type="Proteomes" id="UP000270094">
    <property type="component" value="Unassembled WGS sequence"/>
</dbReference>
<dbReference type="EMBL" id="UYYB01022037">
    <property type="protein sequence ID" value="VDM71780.1"/>
    <property type="molecule type" value="Genomic_DNA"/>
</dbReference>
<sequence length="189" mass="21750">MRKEESSLERIRRKTPTIFSIDPEDVVKRRITTVFGYDMRGECVSGTVNILNWRALLPALHVSNTIVPAYLIILVMRRRIVARLCSQSTMSRSTKRLQTQLLKAITCHAVIPVFYSLAVIMYSLGQLDILYHPFLEYFSLIMAHFIPMLTPLASLYFIQPYRMWISKNLTIFSTIRSSIAPESFITSVA</sequence>
<evidence type="ECO:0000256" key="6">
    <source>
        <dbReference type="SAM" id="Phobius"/>
    </source>
</evidence>
<gene>
    <name evidence="7" type="ORF">SVUK_LOCUS6778</name>
</gene>